<sequence>METAALMNDFLCLVVRGICHYSDSHKNNPRNIRLVHYLPAQPSTLLLSGIIRHASQGSPVDLLRHIREWEDDPRSESIFWLNGMAGTGNPLSLVSFAVTGRLGASFFFIRGEGDRGRASKFFTTIAAQLVSQVPLVMRYIQDAEKIMNE</sequence>
<dbReference type="OrthoDB" id="538223at2759"/>
<gene>
    <name evidence="3" type="ORF">jhhlp_003141</name>
</gene>
<dbReference type="Proteomes" id="UP000233524">
    <property type="component" value="Unassembled WGS sequence"/>
</dbReference>
<evidence type="ECO:0000313" key="4">
    <source>
        <dbReference type="Proteomes" id="UP000233524"/>
    </source>
</evidence>
<organism evidence="3 4">
    <name type="scientific">Lomentospora prolificans</name>
    <dbReference type="NCBI Taxonomy" id="41688"/>
    <lineage>
        <taxon>Eukaryota</taxon>
        <taxon>Fungi</taxon>
        <taxon>Dikarya</taxon>
        <taxon>Ascomycota</taxon>
        <taxon>Pezizomycotina</taxon>
        <taxon>Sordariomycetes</taxon>
        <taxon>Hypocreomycetidae</taxon>
        <taxon>Microascales</taxon>
        <taxon>Microascaceae</taxon>
        <taxon>Lomentospora</taxon>
    </lineage>
</organism>
<dbReference type="AlphaFoldDB" id="A0A2N3NG07"/>
<dbReference type="STRING" id="41688.A0A2N3NG07"/>
<evidence type="ECO:0000259" key="2">
    <source>
        <dbReference type="Pfam" id="PF24883"/>
    </source>
</evidence>
<dbReference type="GO" id="GO:0009116">
    <property type="term" value="P:nucleoside metabolic process"/>
    <property type="evidence" value="ECO:0007669"/>
    <property type="project" value="InterPro"/>
</dbReference>
<reference evidence="3 4" key="1">
    <citation type="journal article" date="2017" name="G3 (Bethesda)">
        <title>First Draft Genome Sequence of the Pathogenic Fungus Lomentospora prolificans (Formerly Scedosporium prolificans).</title>
        <authorList>
            <person name="Luo R."/>
            <person name="Zimin A."/>
            <person name="Workman R."/>
            <person name="Fan Y."/>
            <person name="Pertea G."/>
            <person name="Grossman N."/>
            <person name="Wear M.P."/>
            <person name="Jia B."/>
            <person name="Miller H."/>
            <person name="Casadevall A."/>
            <person name="Timp W."/>
            <person name="Zhang S.X."/>
            <person name="Salzberg S.L."/>
        </authorList>
    </citation>
    <scope>NUCLEOTIDE SEQUENCE [LARGE SCALE GENOMIC DNA]</scope>
    <source>
        <strain evidence="3 4">JHH-5317</strain>
    </source>
</reference>
<dbReference type="EMBL" id="NLAX01000008">
    <property type="protein sequence ID" value="PKS11379.1"/>
    <property type="molecule type" value="Genomic_DNA"/>
</dbReference>
<dbReference type="VEuPathDB" id="FungiDB:jhhlp_003141"/>
<proteinExistence type="predicted"/>
<dbReference type="GO" id="GO:0003824">
    <property type="term" value="F:catalytic activity"/>
    <property type="evidence" value="ECO:0007669"/>
    <property type="project" value="InterPro"/>
</dbReference>
<protein>
    <recommendedName>
        <fullName evidence="2">Nephrocystin 3-like N-terminal domain-containing protein</fullName>
    </recommendedName>
</protein>
<keyword evidence="4" id="KW-1185">Reference proteome</keyword>
<dbReference type="InParanoid" id="A0A2N3NG07"/>
<feature type="domain" description="Nephrocystin 3-like N-terminal" evidence="2">
    <location>
        <begin position="65"/>
        <end position="142"/>
    </location>
</feature>
<comment type="caution">
    <text evidence="3">The sequence shown here is derived from an EMBL/GenBank/DDBJ whole genome shotgun (WGS) entry which is preliminary data.</text>
</comment>
<name>A0A2N3NG07_9PEZI</name>
<dbReference type="InterPro" id="IPR056884">
    <property type="entry name" value="NPHP3-like_N"/>
</dbReference>
<evidence type="ECO:0000313" key="3">
    <source>
        <dbReference type="EMBL" id="PKS11379.1"/>
    </source>
</evidence>
<dbReference type="Gene3D" id="3.40.50.1580">
    <property type="entry name" value="Nucleoside phosphorylase domain"/>
    <property type="match status" value="1"/>
</dbReference>
<dbReference type="Pfam" id="PF24883">
    <property type="entry name" value="NPHP3_N"/>
    <property type="match status" value="1"/>
</dbReference>
<dbReference type="InterPro" id="IPR035994">
    <property type="entry name" value="Nucleoside_phosphorylase_sf"/>
</dbReference>
<evidence type="ECO:0000256" key="1">
    <source>
        <dbReference type="ARBA" id="ARBA00022737"/>
    </source>
</evidence>
<accession>A0A2N3NG07</accession>
<keyword evidence="1" id="KW-0677">Repeat</keyword>